<accession>A0A0N5CSF4</accession>
<dbReference type="InterPro" id="IPR009071">
    <property type="entry name" value="HMG_box_dom"/>
</dbReference>
<sequence>MSKRFLAFNDFDELVEMPPGGTNEMLKTDLRRCLKESTLLSTMTVSTAIELLHAFLESGHSITLDPTFPKKPPNAFSIFIKKLGQNRFSSDASNMWKSESNAAEKAEAEREALHLMEKYITDLQAFKEKYPNLTESHSSYVDNLMANAQKTINKSKAGKCLNNKKKLSKKKEQKTAFDLFALTLTSKYADMEPEKREKKLRKKFDRLNCGEREIYEKLAAAL</sequence>
<dbReference type="GO" id="GO:0005634">
    <property type="term" value="C:nucleus"/>
    <property type="evidence" value="ECO:0007669"/>
    <property type="project" value="UniProtKB-UniRule"/>
</dbReference>
<dbReference type="PROSITE" id="PS50118">
    <property type="entry name" value="HMG_BOX_2"/>
    <property type="match status" value="1"/>
</dbReference>
<dbReference type="WBParaSite" id="TCLT_0000315501-mRNA-1">
    <property type="protein sequence ID" value="TCLT_0000315501-mRNA-1"/>
    <property type="gene ID" value="TCLT_0000315501"/>
</dbReference>
<dbReference type="SUPFAM" id="SSF47095">
    <property type="entry name" value="HMG-box"/>
    <property type="match status" value="2"/>
</dbReference>
<feature type="domain" description="HMG box" evidence="2">
    <location>
        <begin position="69"/>
        <end position="127"/>
    </location>
</feature>
<dbReference type="AlphaFoldDB" id="A0A0N5CSF4"/>
<keyword evidence="1" id="KW-0539">Nucleus</keyword>
<dbReference type="EMBL" id="UYYF01001064">
    <property type="protein sequence ID" value="VDM99484.1"/>
    <property type="molecule type" value="Genomic_DNA"/>
</dbReference>
<keyword evidence="1" id="KW-0238">DNA-binding</keyword>
<evidence type="ECO:0000313" key="3">
    <source>
        <dbReference type="EMBL" id="VDM99484.1"/>
    </source>
</evidence>
<evidence type="ECO:0000256" key="1">
    <source>
        <dbReference type="PROSITE-ProRule" id="PRU00267"/>
    </source>
</evidence>
<name>A0A0N5CSF4_THECL</name>
<dbReference type="STRING" id="103827.A0A0N5CSF4"/>
<dbReference type="OMA" id="WNNESNA"/>
<dbReference type="Proteomes" id="UP000276776">
    <property type="component" value="Unassembled WGS sequence"/>
</dbReference>
<keyword evidence="4" id="KW-1185">Reference proteome</keyword>
<organism evidence="5">
    <name type="scientific">Thelazia callipaeda</name>
    <name type="common">Oriental eyeworm</name>
    <name type="synonym">Parasitic nematode</name>
    <dbReference type="NCBI Taxonomy" id="103827"/>
    <lineage>
        <taxon>Eukaryota</taxon>
        <taxon>Metazoa</taxon>
        <taxon>Ecdysozoa</taxon>
        <taxon>Nematoda</taxon>
        <taxon>Chromadorea</taxon>
        <taxon>Rhabditida</taxon>
        <taxon>Spirurina</taxon>
        <taxon>Spiruromorpha</taxon>
        <taxon>Thelazioidea</taxon>
        <taxon>Thelaziidae</taxon>
        <taxon>Thelazia</taxon>
    </lineage>
</organism>
<evidence type="ECO:0000313" key="4">
    <source>
        <dbReference type="Proteomes" id="UP000276776"/>
    </source>
</evidence>
<evidence type="ECO:0000313" key="5">
    <source>
        <dbReference type="WBParaSite" id="TCLT_0000315501-mRNA-1"/>
    </source>
</evidence>
<reference evidence="3 4" key="2">
    <citation type="submission" date="2018-11" db="EMBL/GenBank/DDBJ databases">
        <authorList>
            <consortium name="Pathogen Informatics"/>
        </authorList>
    </citation>
    <scope>NUCLEOTIDE SEQUENCE [LARGE SCALE GENOMIC DNA]</scope>
</reference>
<dbReference type="InterPro" id="IPR036910">
    <property type="entry name" value="HMG_box_dom_sf"/>
</dbReference>
<dbReference type="GO" id="GO:0003677">
    <property type="term" value="F:DNA binding"/>
    <property type="evidence" value="ECO:0007669"/>
    <property type="project" value="UniProtKB-UniRule"/>
</dbReference>
<gene>
    <name evidence="3" type="ORF">TCLT_LOCUS3155</name>
</gene>
<evidence type="ECO:0000259" key="2">
    <source>
        <dbReference type="PROSITE" id="PS50118"/>
    </source>
</evidence>
<feature type="DNA-binding region" description="HMG box" evidence="1">
    <location>
        <begin position="69"/>
        <end position="127"/>
    </location>
</feature>
<reference evidence="5" key="1">
    <citation type="submission" date="2017-02" db="UniProtKB">
        <authorList>
            <consortium name="WormBaseParasite"/>
        </authorList>
    </citation>
    <scope>IDENTIFICATION</scope>
</reference>
<dbReference type="OrthoDB" id="5844876at2759"/>
<proteinExistence type="predicted"/>
<protein>
    <submittedName>
        <fullName evidence="5">HMG box domain-containing protein</fullName>
    </submittedName>
</protein>